<reference evidence="1 2" key="1">
    <citation type="journal article" date="2019" name="Sci. Rep.">
        <title>Orb-weaving spider Araneus ventricosus genome elucidates the spidroin gene catalogue.</title>
        <authorList>
            <person name="Kono N."/>
            <person name="Nakamura H."/>
            <person name="Ohtoshi R."/>
            <person name="Moran D.A.P."/>
            <person name="Shinohara A."/>
            <person name="Yoshida Y."/>
            <person name="Fujiwara M."/>
            <person name="Mori M."/>
            <person name="Tomita M."/>
            <person name="Arakawa K."/>
        </authorList>
    </citation>
    <scope>NUCLEOTIDE SEQUENCE [LARGE SCALE GENOMIC DNA]</scope>
</reference>
<keyword evidence="2" id="KW-1185">Reference proteome</keyword>
<comment type="caution">
    <text evidence="1">The sequence shown here is derived from an EMBL/GenBank/DDBJ whole genome shotgun (WGS) entry which is preliminary data.</text>
</comment>
<accession>A0A4Y2TQE0</accession>
<organism evidence="1 2">
    <name type="scientific">Araneus ventricosus</name>
    <name type="common">Orbweaver spider</name>
    <name type="synonym">Epeira ventricosa</name>
    <dbReference type="NCBI Taxonomy" id="182803"/>
    <lineage>
        <taxon>Eukaryota</taxon>
        <taxon>Metazoa</taxon>
        <taxon>Ecdysozoa</taxon>
        <taxon>Arthropoda</taxon>
        <taxon>Chelicerata</taxon>
        <taxon>Arachnida</taxon>
        <taxon>Araneae</taxon>
        <taxon>Araneomorphae</taxon>
        <taxon>Entelegynae</taxon>
        <taxon>Araneoidea</taxon>
        <taxon>Araneidae</taxon>
        <taxon>Araneus</taxon>
    </lineage>
</organism>
<evidence type="ECO:0000313" key="2">
    <source>
        <dbReference type="Proteomes" id="UP000499080"/>
    </source>
</evidence>
<evidence type="ECO:0000313" key="1">
    <source>
        <dbReference type="EMBL" id="GBO02863.1"/>
    </source>
</evidence>
<name>A0A4Y2TQE0_ARAVE</name>
<dbReference type="AlphaFoldDB" id="A0A4Y2TQE0"/>
<gene>
    <name evidence="1" type="ORF">AVEN_141139_1</name>
</gene>
<sequence length="87" mass="9929">MFQDLKFSNVPRAIPKLSIVKHSNLKQTASSLPLKNCFGRNSSQELNRYSAAAELSFCHYWDVIRSEEINRRDLTEADSSDVKQILA</sequence>
<dbReference type="EMBL" id="BGPR01030378">
    <property type="protein sequence ID" value="GBO02863.1"/>
    <property type="molecule type" value="Genomic_DNA"/>
</dbReference>
<proteinExistence type="predicted"/>
<protein>
    <submittedName>
        <fullName evidence="1">Uncharacterized protein</fullName>
    </submittedName>
</protein>
<dbReference type="Proteomes" id="UP000499080">
    <property type="component" value="Unassembled WGS sequence"/>
</dbReference>